<proteinExistence type="predicted"/>
<gene>
    <name evidence="1" type="ORF">COU00_02105</name>
</gene>
<accession>A0A2M6WM60</accession>
<name>A0A2M6WM60_9BACT</name>
<dbReference type="Proteomes" id="UP000229335">
    <property type="component" value="Unassembled WGS sequence"/>
</dbReference>
<reference evidence="2" key="1">
    <citation type="submission" date="2017-09" db="EMBL/GenBank/DDBJ databases">
        <title>Depth-based differentiation of microbial function through sediment-hosted aquifers and enrichment of novel symbionts in the deep terrestrial subsurface.</title>
        <authorList>
            <person name="Probst A.J."/>
            <person name="Ladd B."/>
            <person name="Jarett J.K."/>
            <person name="Geller-Mcgrath D.E."/>
            <person name="Sieber C.M.K."/>
            <person name="Emerson J.B."/>
            <person name="Anantharaman K."/>
            <person name="Thomas B.C."/>
            <person name="Malmstrom R."/>
            <person name="Stieglmeier M."/>
            <person name="Klingl A."/>
            <person name="Woyke T."/>
            <person name="Ryan C.M."/>
            <person name="Banfield J.F."/>
        </authorList>
    </citation>
    <scope>NUCLEOTIDE SEQUENCE [LARGE SCALE GENOMIC DNA]</scope>
</reference>
<sequence>MADAVQTHVHIVTCPRCGKKAPEFNEQGKHNFCPASEGTKIINLCMECKMKDVANSWGWSADSA</sequence>
<organism evidence="1 2">
    <name type="scientific">Candidatus Falkowbacteria bacterium CG10_big_fil_rev_8_21_14_0_10_43_11</name>
    <dbReference type="NCBI Taxonomy" id="1974568"/>
    <lineage>
        <taxon>Bacteria</taxon>
        <taxon>Candidatus Falkowiibacteriota</taxon>
    </lineage>
</organism>
<evidence type="ECO:0000313" key="1">
    <source>
        <dbReference type="EMBL" id="PIT93856.1"/>
    </source>
</evidence>
<protein>
    <submittedName>
        <fullName evidence="1">Uncharacterized protein</fullName>
    </submittedName>
</protein>
<evidence type="ECO:0000313" key="2">
    <source>
        <dbReference type="Proteomes" id="UP000229335"/>
    </source>
</evidence>
<dbReference type="AlphaFoldDB" id="A0A2M6WM60"/>
<dbReference type="EMBL" id="PFAS01000034">
    <property type="protein sequence ID" value="PIT93856.1"/>
    <property type="molecule type" value="Genomic_DNA"/>
</dbReference>
<comment type="caution">
    <text evidence="1">The sequence shown here is derived from an EMBL/GenBank/DDBJ whole genome shotgun (WGS) entry which is preliminary data.</text>
</comment>